<dbReference type="Proteomes" id="UP000185434">
    <property type="component" value="Chromosome"/>
</dbReference>
<organism evidence="2 3">
    <name type="scientific">Corynebacterium frankenforstense DSM 45800</name>
    <dbReference type="NCBI Taxonomy" id="1437875"/>
    <lineage>
        <taxon>Bacteria</taxon>
        <taxon>Bacillati</taxon>
        <taxon>Actinomycetota</taxon>
        <taxon>Actinomycetes</taxon>
        <taxon>Mycobacteriales</taxon>
        <taxon>Corynebacteriaceae</taxon>
        <taxon>Corynebacterium</taxon>
    </lineage>
</organism>
<dbReference type="EMBL" id="CP009247">
    <property type="protein sequence ID" value="APT88028.1"/>
    <property type="molecule type" value="Genomic_DNA"/>
</dbReference>
<gene>
    <name evidence="2" type="ORF">CFRA_00550</name>
</gene>
<reference evidence="2 3" key="1">
    <citation type="submission" date="2014-08" db="EMBL/GenBank/DDBJ databases">
        <title>Complete genome sequence of Corynebacterium frankenforstense ST18(T) (=DSM 45800(T)), isolated from raw cow milk.</title>
        <authorList>
            <person name="Ruckert C."/>
            <person name="Albersmeier A."/>
            <person name="Winkler A."/>
            <person name="Lipski A."/>
            <person name="Kalinowski J."/>
        </authorList>
    </citation>
    <scope>NUCLEOTIDE SEQUENCE [LARGE SCALE GENOMIC DNA]</scope>
    <source>
        <strain evidence="2 3">ST18</strain>
    </source>
</reference>
<evidence type="ECO:0000259" key="1">
    <source>
        <dbReference type="Pfam" id="PF13274"/>
    </source>
</evidence>
<accession>A0A1L7CQC2</accession>
<evidence type="ECO:0000313" key="3">
    <source>
        <dbReference type="Proteomes" id="UP000185434"/>
    </source>
</evidence>
<dbReference type="RefSeq" id="WP_075663005.1">
    <property type="nucleotide sequence ID" value="NZ_CP009247.1"/>
</dbReference>
<dbReference type="KEGG" id="cfk:CFRA_00550"/>
<sequence>MTRIIDVAQYIVEHQPDVDRMKLQKLCFYSQAWHLAWAGGRLFEEDMQGWTYGPVAPRLWKAVKLAENDAQSSSAPVESIRSGDSARLSEYERAVIDAVVVHYGKLKGTVLSDKSHSTRTWRESRAGLTRTDRGNVPLSLKTLRAEAVASSMTGDSPTPPAIFPPVSADGLATAVDRVERRNWDTLRALADL</sequence>
<protein>
    <recommendedName>
        <fullName evidence="1">Antitoxin SocA-like Panacea domain-containing protein</fullName>
    </recommendedName>
</protein>
<dbReference type="AlphaFoldDB" id="A0A1L7CQC2"/>
<evidence type="ECO:0000313" key="2">
    <source>
        <dbReference type="EMBL" id="APT88028.1"/>
    </source>
</evidence>
<dbReference type="InterPro" id="IPR025272">
    <property type="entry name" value="SocA_Panacea"/>
</dbReference>
<dbReference type="Pfam" id="PF13274">
    <property type="entry name" value="SocA_Panacea"/>
    <property type="match status" value="1"/>
</dbReference>
<keyword evidence="3" id="KW-1185">Reference proteome</keyword>
<dbReference type="OrthoDB" id="9799173at2"/>
<proteinExistence type="predicted"/>
<feature type="domain" description="Antitoxin SocA-like Panacea" evidence="1">
    <location>
        <begin position="23"/>
        <end position="121"/>
    </location>
</feature>
<name>A0A1L7CQC2_9CORY</name>